<comment type="caution">
    <text evidence="2">The sequence shown here is derived from an EMBL/GenBank/DDBJ whole genome shotgun (WGS) entry which is preliminary data.</text>
</comment>
<sequence>MSFYYTSSGYSGYSWYNSYWSKYKHHDNKNDDWCYTSIAPVAKDDPGSSKYSAFLGSTGKSQSVSDWKLDGVSISATDINGNKTHASLINCEGIGVDAGYDKTGQLEYNAKTGQSESITISFDQVLNKATVGISKLSGNEGGHWEAYYEGNLVTSGDFYGNKNCFKELSIDTGDLVFDEIVFTASDNVYGYKCDVSDYLIKYISVSGPAIAEDAFTVQENGSLALDANTLIANDCDDDTPISDLVISDYTDAVNGTISFDEASGQFTYVPGPAYDYLAAGETATDTFTYAVKDPEGNVSNYATVTITIIGENDAPVAADDTLSVAEDAPLVIQPSDLLANDSDPEGDNLTITAVGNPSNGTVVLNADGTITFTPAPNYSGPATFEYTVSDGNGGETTATVTVNVTPENDGPVAAFDNFWGMEDTPVTVTPEQMLGNDTDLDGDTLTITEVSNPTNGTVVLNADGTVTFTPDENFNGEATYEYTITDGNGGFDTATVTIDFAPVNDAPVAVDDQLTGEEDTTITLDPATLLGNDTDVDGDPLTITDVSNPSHGTVTLNPDGTVSFTPDPDYNGPATFDYTVSDGNGGEDTATVTVVFSPVNDGPDAVDDSFTGEEDTPYVMTPAAILGNDTDPEGDTLSITSVSNPANGTVVLNADGTITFTPDADFVGEATYDYTITDGNGGTDTATVTIDFVDMNDGPDAIDDSFNGEEDVPYTMTANDLLGNDTDPDSDPLTITEVSNPTNGTVVLNADGTVTFTPDENFNGEATYEYT</sequence>
<dbReference type="GO" id="GO:0005509">
    <property type="term" value="F:calcium ion binding"/>
    <property type="evidence" value="ECO:0007669"/>
    <property type="project" value="InterPro"/>
</dbReference>
<evidence type="ECO:0000313" key="2">
    <source>
        <dbReference type="EMBL" id="MDO6454114.1"/>
    </source>
</evidence>
<organism evidence="2 3">
    <name type="scientific">Neptunomonas phycophila</name>
    <dbReference type="NCBI Taxonomy" id="1572645"/>
    <lineage>
        <taxon>Bacteria</taxon>
        <taxon>Pseudomonadati</taxon>
        <taxon>Pseudomonadota</taxon>
        <taxon>Gammaproteobacteria</taxon>
        <taxon>Oceanospirillales</taxon>
        <taxon>Oceanospirillaceae</taxon>
        <taxon>Neptunomonas</taxon>
    </lineage>
</organism>
<dbReference type="AlphaFoldDB" id="A0AAW7XLF3"/>
<name>A0AAW7XLF3_9GAMM</name>
<dbReference type="PANTHER" id="PTHR34720">
    <property type="entry name" value="MICROCYSTIN DEPENDENT PROTEIN"/>
    <property type="match status" value="1"/>
</dbReference>
<dbReference type="Pfam" id="PF17892">
    <property type="entry name" value="Cadherin_5"/>
    <property type="match status" value="5"/>
</dbReference>
<dbReference type="Gene3D" id="2.60.40.2810">
    <property type="match status" value="5"/>
</dbReference>
<dbReference type="PANTHER" id="PTHR34720:SF9">
    <property type="entry name" value="BLR4714 PROTEIN"/>
    <property type="match status" value="1"/>
</dbReference>
<dbReference type="RefSeq" id="WP_303550582.1">
    <property type="nucleotide sequence ID" value="NZ_JAUOPG010000006.1"/>
</dbReference>
<dbReference type="NCBIfam" id="NF012211">
    <property type="entry name" value="tand_rpt_95"/>
    <property type="match status" value="6"/>
</dbReference>
<dbReference type="Proteomes" id="UP001169862">
    <property type="component" value="Unassembled WGS sequence"/>
</dbReference>
<dbReference type="NCBIfam" id="TIGR01965">
    <property type="entry name" value="VCBS_repeat"/>
    <property type="match status" value="1"/>
</dbReference>
<dbReference type="InterPro" id="IPR002126">
    <property type="entry name" value="Cadherin-like_dom"/>
</dbReference>
<proteinExistence type="predicted"/>
<dbReference type="SUPFAM" id="SSF49313">
    <property type="entry name" value="Cadherin-like"/>
    <property type="match status" value="1"/>
</dbReference>
<gene>
    <name evidence="2" type="ORF">Q4490_11120</name>
</gene>
<dbReference type="GO" id="GO:0007156">
    <property type="term" value="P:homophilic cell adhesion via plasma membrane adhesion molecules"/>
    <property type="evidence" value="ECO:0007669"/>
    <property type="project" value="InterPro"/>
</dbReference>
<dbReference type="Pfam" id="PF17963">
    <property type="entry name" value="Big_9"/>
    <property type="match status" value="1"/>
</dbReference>
<dbReference type="EMBL" id="JAUOPG010000006">
    <property type="protein sequence ID" value="MDO6454114.1"/>
    <property type="molecule type" value="Genomic_DNA"/>
</dbReference>
<feature type="non-terminal residue" evidence="2">
    <location>
        <position position="771"/>
    </location>
</feature>
<dbReference type="PROSITE" id="PS50268">
    <property type="entry name" value="CADHERIN_2"/>
    <property type="match status" value="1"/>
</dbReference>
<dbReference type="InterPro" id="IPR010221">
    <property type="entry name" value="VCBS_dom"/>
</dbReference>
<dbReference type="InterPro" id="IPR041690">
    <property type="entry name" value="Cadherin_5"/>
</dbReference>
<protein>
    <submittedName>
        <fullName evidence="2">Ig-like domain-containing protein</fullName>
    </submittedName>
</protein>
<reference evidence="2" key="1">
    <citation type="submission" date="2023-07" db="EMBL/GenBank/DDBJ databases">
        <title>Genome content predicts the carbon catabolic preferences of heterotrophic bacteria.</title>
        <authorList>
            <person name="Gralka M."/>
        </authorList>
    </citation>
    <scope>NUCLEOTIDE SEQUENCE</scope>
    <source>
        <strain evidence="2">I2M16</strain>
    </source>
</reference>
<feature type="domain" description="Cadherin" evidence="1">
    <location>
        <begin position="567"/>
        <end position="706"/>
    </location>
</feature>
<evidence type="ECO:0000259" key="1">
    <source>
        <dbReference type="PROSITE" id="PS50268"/>
    </source>
</evidence>
<accession>A0AAW7XLF3</accession>
<evidence type="ECO:0000313" key="3">
    <source>
        <dbReference type="Proteomes" id="UP001169862"/>
    </source>
</evidence>
<dbReference type="InterPro" id="IPR015919">
    <property type="entry name" value="Cadherin-like_sf"/>
</dbReference>
<dbReference type="GO" id="GO:0016020">
    <property type="term" value="C:membrane"/>
    <property type="evidence" value="ECO:0007669"/>
    <property type="project" value="InterPro"/>
</dbReference>